<protein>
    <submittedName>
        <fullName evidence="1">Uncharacterized protein</fullName>
    </submittedName>
</protein>
<reference evidence="1 2" key="1">
    <citation type="submission" date="2023-11" db="EMBL/GenBank/DDBJ databases">
        <title>A Novel Polar Bacteriovorax (B. antarcticus) Isolated from the Biocrust in Antarctica.</title>
        <authorList>
            <person name="Mun W."/>
            <person name="Choi S.Y."/>
            <person name="Mitchell R.J."/>
        </authorList>
    </citation>
    <scope>NUCLEOTIDE SEQUENCE [LARGE SCALE GENOMIC DNA]</scope>
    <source>
        <strain evidence="1 2">PP10</strain>
    </source>
</reference>
<sequence length="127" mass="14996">MLKNLVINPYIFRIIDNCGIAQFRVGLMGRRHYEIDSIFINGRSISEVVIDSHYENKHTDYVDDNLILILVSQLDGGYELPVDVKDDFSYFVKVIEVNKKYYRLIWLLENKYNYIGIINAFRVKKGR</sequence>
<evidence type="ECO:0000313" key="2">
    <source>
        <dbReference type="Proteomes" id="UP001302274"/>
    </source>
</evidence>
<gene>
    <name evidence="1" type="ORF">SHI21_19055</name>
</gene>
<dbReference type="Proteomes" id="UP001302274">
    <property type="component" value="Unassembled WGS sequence"/>
</dbReference>
<proteinExistence type="predicted"/>
<name>A0ABU5VZ65_9BACT</name>
<keyword evidence="2" id="KW-1185">Reference proteome</keyword>
<dbReference type="EMBL" id="JAYGJQ010000003">
    <property type="protein sequence ID" value="MEA9358342.1"/>
    <property type="molecule type" value="Genomic_DNA"/>
</dbReference>
<accession>A0ABU5VZ65</accession>
<evidence type="ECO:0000313" key="1">
    <source>
        <dbReference type="EMBL" id="MEA9358342.1"/>
    </source>
</evidence>
<comment type="caution">
    <text evidence="1">The sequence shown here is derived from an EMBL/GenBank/DDBJ whole genome shotgun (WGS) entry which is preliminary data.</text>
</comment>
<dbReference type="RefSeq" id="WP_323578697.1">
    <property type="nucleotide sequence ID" value="NZ_JAYGJQ010000003.1"/>
</dbReference>
<organism evidence="1 2">
    <name type="scientific">Bacteriovorax antarcticus</name>
    <dbReference type="NCBI Taxonomy" id="3088717"/>
    <lineage>
        <taxon>Bacteria</taxon>
        <taxon>Pseudomonadati</taxon>
        <taxon>Bdellovibrionota</taxon>
        <taxon>Bacteriovoracia</taxon>
        <taxon>Bacteriovoracales</taxon>
        <taxon>Bacteriovoracaceae</taxon>
        <taxon>Bacteriovorax</taxon>
    </lineage>
</organism>